<dbReference type="OrthoDB" id="2059289at2"/>
<keyword evidence="2" id="KW-1185">Reference proteome</keyword>
<dbReference type="EMBL" id="QKMR01000017">
    <property type="protein sequence ID" value="PYG86787.1"/>
    <property type="molecule type" value="Genomic_DNA"/>
</dbReference>
<accession>A0A318XVE0</accession>
<sequence>MEHVDITEKILTYLKRHHTGEGKAVQSKGLEFRFQMSGRKIRDIVNELRCDGYPICSDENGYYYAANKKEVMRSISQLNSRIEKISEAKNGLVNALHLFPNSNCQIQLKVWILREKEVIRY</sequence>
<organism evidence="1 2">
    <name type="scientific">Ruminiclostridium sufflavum DSM 19573</name>
    <dbReference type="NCBI Taxonomy" id="1121337"/>
    <lineage>
        <taxon>Bacteria</taxon>
        <taxon>Bacillati</taxon>
        <taxon>Bacillota</taxon>
        <taxon>Clostridia</taxon>
        <taxon>Eubacteriales</taxon>
        <taxon>Oscillospiraceae</taxon>
        <taxon>Ruminiclostridium</taxon>
    </lineage>
</organism>
<evidence type="ECO:0000313" key="1">
    <source>
        <dbReference type="EMBL" id="PYG86787.1"/>
    </source>
</evidence>
<protein>
    <submittedName>
        <fullName evidence="1">Uncharacterized protein</fullName>
    </submittedName>
</protein>
<comment type="caution">
    <text evidence="1">The sequence shown here is derived from an EMBL/GenBank/DDBJ whole genome shotgun (WGS) entry which is preliminary data.</text>
</comment>
<reference evidence="1 2" key="1">
    <citation type="submission" date="2018-06" db="EMBL/GenBank/DDBJ databases">
        <title>Genomic Encyclopedia of Type Strains, Phase I: the one thousand microbial genomes (KMG-I) project.</title>
        <authorList>
            <person name="Kyrpides N."/>
        </authorList>
    </citation>
    <scope>NUCLEOTIDE SEQUENCE [LARGE SCALE GENOMIC DNA]</scope>
    <source>
        <strain evidence="1 2">DSM 19573</strain>
    </source>
</reference>
<gene>
    <name evidence="1" type="ORF">LY28_02813</name>
</gene>
<dbReference type="AlphaFoldDB" id="A0A318XVE0"/>
<dbReference type="InterPro" id="IPR036388">
    <property type="entry name" value="WH-like_DNA-bd_sf"/>
</dbReference>
<dbReference type="Gene3D" id="1.10.10.10">
    <property type="entry name" value="Winged helix-like DNA-binding domain superfamily/Winged helix DNA-binding domain"/>
    <property type="match status" value="1"/>
</dbReference>
<name>A0A318XVE0_9FIRM</name>
<dbReference type="Proteomes" id="UP000248132">
    <property type="component" value="Unassembled WGS sequence"/>
</dbReference>
<dbReference type="RefSeq" id="WP_110462808.1">
    <property type="nucleotide sequence ID" value="NZ_QKMR01000017.1"/>
</dbReference>
<proteinExistence type="predicted"/>
<evidence type="ECO:0000313" key="2">
    <source>
        <dbReference type="Proteomes" id="UP000248132"/>
    </source>
</evidence>